<evidence type="ECO:0000256" key="5">
    <source>
        <dbReference type="ARBA" id="ARBA00023194"/>
    </source>
</evidence>
<reference evidence="12 13" key="1">
    <citation type="submission" date="2019-09" db="EMBL/GenBank/DDBJ databases">
        <title>Screening of Novel Bioactive Compounds from Soil-Associated.</title>
        <authorList>
            <person name="Zhao S."/>
        </authorList>
    </citation>
    <scope>NUCLEOTIDE SEQUENCE [LARGE SCALE GENOMIC DNA]</scope>
    <source>
        <strain evidence="12 13">HIT-DPA4</strain>
    </source>
</reference>
<protein>
    <submittedName>
        <fullName evidence="12">SDR family NAD(P)-dependent oxidoreductase</fullName>
    </submittedName>
</protein>
<dbReference type="SUPFAM" id="SSF47336">
    <property type="entry name" value="ACP-like"/>
    <property type="match status" value="1"/>
</dbReference>
<dbReference type="SMART" id="SM00823">
    <property type="entry name" value="PKS_PP"/>
    <property type="match status" value="1"/>
</dbReference>
<dbReference type="CDD" id="cd00833">
    <property type="entry name" value="PKS"/>
    <property type="match status" value="1"/>
</dbReference>
<organism evidence="12 13">
    <name type="scientific">Streptomyces luteolifulvus</name>
    <dbReference type="NCBI Taxonomy" id="2615112"/>
    <lineage>
        <taxon>Bacteria</taxon>
        <taxon>Bacillati</taxon>
        <taxon>Actinomycetota</taxon>
        <taxon>Actinomycetes</taxon>
        <taxon>Kitasatosporales</taxon>
        <taxon>Streptomycetaceae</taxon>
        <taxon>Streptomyces</taxon>
    </lineage>
</organism>
<evidence type="ECO:0000256" key="6">
    <source>
        <dbReference type="ARBA" id="ARBA00023268"/>
    </source>
</evidence>
<dbReference type="PANTHER" id="PTHR43775:SF51">
    <property type="entry name" value="INACTIVE PHENOLPHTHIOCEROL SYNTHESIS POLYKETIDE SYNTHASE TYPE I PKS1-RELATED"/>
    <property type="match status" value="1"/>
</dbReference>
<keyword evidence="5" id="KW-0045">Antibiotic biosynthesis</keyword>
<dbReference type="EMBL" id="VZRB01000013">
    <property type="protein sequence ID" value="KAB1145079.1"/>
    <property type="molecule type" value="Genomic_DNA"/>
</dbReference>
<feature type="domain" description="Carrier" evidence="9">
    <location>
        <begin position="1205"/>
        <end position="1280"/>
    </location>
</feature>
<evidence type="ECO:0000256" key="1">
    <source>
        <dbReference type="ARBA" id="ARBA00004792"/>
    </source>
</evidence>
<evidence type="ECO:0000259" key="11">
    <source>
        <dbReference type="PROSITE" id="PS52019"/>
    </source>
</evidence>
<dbReference type="Gene3D" id="3.40.366.10">
    <property type="entry name" value="Malonyl-Coenzyme A Acyl Carrier Protein, domain 2"/>
    <property type="match status" value="1"/>
</dbReference>
<dbReference type="GO" id="GO:0031177">
    <property type="term" value="F:phosphopantetheine binding"/>
    <property type="evidence" value="ECO:0007669"/>
    <property type="project" value="InterPro"/>
</dbReference>
<evidence type="ECO:0000256" key="2">
    <source>
        <dbReference type="ARBA" id="ARBA00022450"/>
    </source>
</evidence>
<feature type="region of interest" description="C-terminal hotdog fold" evidence="8">
    <location>
        <begin position="606"/>
        <end position="741"/>
    </location>
</feature>
<dbReference type="InterPro" id="IPR057326">
    <property type="entry name" value="KR_dom"/>
</dbReference>
<dbReference type="Gene3D" id="3.10.129.110">
    <property type="entry name" value="Polyketide synthase dehydratase"/>
    <property type="match status" value="1"/>
</dbReference>
<dbReference type="RefSeq" id="WP_150950552.1">
    <property type="nucleotide sequence ID" value="NZ_VZRB01000013.1"/>
</dbReference>
<feature type="non-terminal residue" evidence="12">
    <location>
        <position position="1620"/>
    </location>
</feature>
<dbReference type="InterPro" id="IPR016036">
    <property type="entry name" value="Malonyl_transacylase_ACP-bd"/>
</dbReference>
<keyword evidence="3" id="KW-0597">Phosphoprotein</keyword>
<dbReference type="InterPro" id="IPR020807">
    <property type="entry name" value="PKS_DH"/>
</dbReference>
<gene>
    <name evidence="12" type="ORF">F7R91_20675</name>
</gene>
<dbReference type="PANTHER" id="PTHR43775">
    <property type="entry name" value="FATTY ACID SYNTHASE"/>
    <property type="match status" value="1"/>
</dbReference>
<dbReference type="SUPFAM" id="SSF55048">
    <property type="entry name" value="Probable ACP-binding domain of malonyl-CoA ACP transacylase"/>
    <property type="match status" value="1"/>
</dbReference>
<dbReference type="CDD" id="cd08956">
    <property type="entry name" value="KR_3_FAS_SDR_x"/>
    <property type="match status" value="1"/>
</dbReference>
<dbReference type="SMART" id="SM00825">
    <property type="entry name" value="PKS_KS"/>
    <property type="match status" value="1"/>
</dbReference>
<dbReference type="GO" id="GO:0004312">
    <property type="term" value="F:fatty acid synthase activity"/>
    <property type="evidence" value="ECO:0007669"/>
    <property type="project" value="TreeGrafter"/>
</dbReference>
<dbReference type="SMART" id="SM00822">
    <property type="entry name" value="PKS_KR"/>
    <property type="match status" value="1"/>
</dbReference>
<comment type="pathway">
    <text evidence="1">Antibiotic biosynthesis.</text>
</comment>
<dbReference type="Pfam" id="PF00109">
    <property type="entry name" value="ketoacyl-synt"/>
    <property type="match status" value="1"/>
</dbReference>
<dbReference type="Pfam" id="PF14765">
    <property type="entry name" value="PS-DH"/>
    <property type="match status" value="1"/>
</dbReference>
<dbReference type="Gene3D" id="1.10.1200.10">
    <property type="entry name" value="ACP-like"/>
    <property type="match status" value="1"/>
</dbReference>
<evidence type="ECO:0000256" key="4">
    <source>
        <dbReference type="ARBA" id="ARBA00022679"/>
    </source>
</evidence>
<feature type="active site" description="Proton acceptor; for dehydratase activity" evidence="8">
    <location>
        <position position="502"/>
    </location>
</feature>
<evidence type="ECO:0000259" key="10">
    <source>
        <dbReference type="PROSITE" id="PS52004"/>
    </source>
</evidence>
<dbReference type="GO" id="GO:0006633">
    <property type="term" value="P:fatty acid biosynthetic process"/>
    <property type="evidence" value="ECO:0007669"/>
    <property type="project" value="InterPro"/>
</dbReference>
<dbReference type="Pfam" id="PF21089">
    <property type="entry name" value="PKS_DH_N"/>
    <property type="match status" value="1"/>
</dbReference>
<proteinExistence type="predicted"/>
<dbReference type="SUPFAM" id="SSF52151">
    <property type="entry name" value="FabD/lysophospholipase-like"/>
    <property type="match status" value="1"/>
</dbReference>
<dbReference type="InterPro" id="IPR009081">
    <property type="entry name" value="PP-bd_ACP"/>
</dbReference>
<dbReference type="GO" id="GO:0017000">
    <property type="term" value="P:antibiotic biosynthetic process"/>
    <property type="evidence" value="ECO:0007669"/>
    <property type="project" value="UniProtKB-KW"/>
</dbReference>
<evidence type="ECO:0000256" key="7">
    <source>
        <dbReference type="ARBA" id="ARBA00023315"/>
    </source>
</evidence>
<dbReference type="Gene3D" id="3.30.70.3290">
    <property type="match status" value="1"/>
</dbReference>
<evidence type="ECO:0000256" key="3">
    <source>
        <dbReference type="ARBA" id="ARBA00022553"/>
    </source>
</evidence>
<dbReference type="InterPro" id="IPR042104">
    <property type="entry name" value="PKS_dehydratase_sf"/>
</dbReference>
<dbReference type="InterPro" id="IPR016035">
    <property type="entry name" value="Acyl_Trfase/lysoPLipase"/>
</dbReference>
<dbReference type="InterPro" id="IPR020841">
    <property type="entry name" value="PKS_Beta-ketoAc_synthase_dom"/>
</dbReference>
<comment type="caution">
    <text evidence="12">The sequence shown here is derived from an EMBL/GenBank/DDBJ whole genome shotgun (WGS) entry which is preliminary data.</text>
</comment>
<dbReference type="PROSITE" id="PS52019">
    <property type="entry name" value="PKS_MFAS_DH"/>
    <property type="match status" value="1"/>
</dbReference>
<dbReference type="InterPro" id="IPR049551">
    <property type="entry name" value="PKS_DH_C"/>
</dbReference>
<dbReference type="Pfam" id="PF08659">
    <property type="entry name" value="KR"/>
    <property type="match status" value="1"/>
</dbReference>
<dbReference type="Pfam" id="PF00698">
    <property type="entry name" value="Acyl_transf_1"/>
    <property type="match status" value="1"/>
</dbReference>
<dbReference type="SMART" id="SM00826">
    <property type="entry name" value="PKS_DH"/>
    <property type="match status" value="1"/>
</dbReference>
<dbReference type="SUPFAM" id="SSF53901">
    <property type="entry name" value="Thiolase-like"/>
    <property type="match status" value="1"/>
</dbReference>
<dbReference type="Pfam" id="PF00550">
    <property type="entry name" value="PP-binding"/>
    <property type="match status" value="1"/>
</dbReference>
<dbReference type="InterPro" id="IPR014031">
    <property type="entry name" value="Ketoacyl_synth_C"/>
</dbReference>
<dbReference type="Gene3D" id="3.40.50.720">
    <property type="entry name" value="NAD(P)-binding Rossmann-like Domain"/>
    <property type="match status" value="1"/>
</dbReference>
<dbReference type="InterPro" id="IPR014030">
    <property type="entry name" value="Ketoacyl_synth_N"/>
</dbReference>
<dbReference type="GO" id="GO:0004315">
    <property type="term" value="F:3-oxoacyl-[acyl-carrier-protein] synthase activity"/>
    <property type="evidence" value="ECO:0007669"/>
    <property type="project" value="InterPro"/>
</dbReference>
<dbReference type="FunFam" id="3.40.366.10:FF:000002">
    <property type="entry name" value="Probable polyketide synthase 2"/>
    <property type="match status" value="1"/>
</dbReference>
<evidence type="ECO:0000313" key="13">
    <source>
        <dbReference type="Proteomes" id="UP000442707"/>
    </source>
</evidence>
<dbReference type="InterPro" id="IPR036736">
    <property type="entry name" value="ACP-like_sf"/>
</dbReference>
<dbReference type="InterPro" id="IPR020806">
    <property type="entry name" value="PKS_PP-bd"/>
</dbReference>
<keyword evidence="13" id="KW-1185">Reference proteome</keyword>
<dbReference type="Pfam" id="PF02801">
    <property type="entry name" value="Ketoacyl-synt_C"/>
    <property type="match status" value="1"/>
</dbReference>
<keyword evidence="6" id="KW-0511">Multifunctional enzyme</keyword>
<dbReference type="InterPro" id="IPR055123">
    <property type="entry name" value="SpnB-like_Rossmann"/>
</dbReference>
<evidence type="ECO:0000313" key="12">
    <source>
        <dbReference type="EMBL" id="KAB1145079.1"/>
    </source>
</evidence>
<dbReference type="SMART" id="SM00827">
    <property type="entry name" value="PKS_AT"/>
    <property type="match status" value="1"/>
</dbReference>
<keyword evidence="7" id="KW-0012">Acyltransferase</keyword>
<sequence length="1620" mass="168771">MSARHEGAAGAPTVVPWALSGRGPEALRGQAERLAAHVTDSGPAGAADIGHSLLTTRALLAHRAVALGTDTPGLLAGLRLLATGERADDSTAVAVSGTALPDPRVAFVFPGQGSQWRGMACELLDTAPAFAERMAQCSAALDPFVDWDLTDVLRDTGSPLWDRVDVVQPLLWAVMVSLAALWESHGVRPSAVVGHSQGEIAAACVAGALSLPDGARVVALRSRLIRAELAGLGGMLSVPLSRTDAEPRLAPWPGRLQLAAVNGPSSVVVCGETAALDELFAQLTAEEIQARRIAVDYASHSHYVEKLRDGLLDVLAPVRPTTADIAFYSTVTGAPLDTAELTADYWYRNLRGTVRFAEATQALLADGYRVFVECSAHPVLTNGVQDSCEAYGVDAATLGSLRRDAGGLDRFALSLAQAHVRGVPVDWTPFLPGARTVDLPTYAFQRKRYWKDPADGTAHRTVAGQRTVEHPLLSAAVEPAHAGGTLLTGRLSVQAQPWLADHEVFGARVVPGAALVELALCAGEQLDCPVLGELTLRAPLVLPEQGGVAVQIAVAAADDSGARPFTVHSGAAEDTGPWTLHAQGLLTDPADTPAPFDFTQWPPAGATAVDVTDGYARLATQGYGYGPAFQGVTAIWRRGEETFAEVELPEALRADAERYLLHPALLDACLHPGALSGPGTATRLPFEWTELRLHAVGAGALRIRIAQGPDGERLDAADPAGNPVLSLAALSALPVSPEHLTSVRGAPTVEPLGLEWIPLAVREEGPTAGLADLDVVRAAPDETETVPDTVVWAVDRPDHGAVPDAAHEVARGALTVVHDWLADERFAASKLVVLTRRALSLTGDTHPADVVLAPLWGLLGAAVAENPDRFVLVDTDDDPASVRALPAAVTSDEPELALRNGRVLAPRLTSTPLTAQGTRTPDPEGTVLVTGGTGGLGGLVARHLVAEHGVRRLVLVSRRGVEAPGAGELVAELQELGAEVSVAACDVSDRAALSAVLDGIPAEHPLTGVVHTAGVLDDGVVASLSAERLDAVLRAKADAAWHLHELTAGHDLALFCLFSSAAGTVAPGGQGNYAAANTFLDALAGHRRAAGLPAQSCVWGMWSRDTGMTGHLDEAALRRLHRHGFGALSQTEGLALFDAAIASDAIAPVLLKLEPAGLRAQAASGTLPAVLRALVRAPRRQADRTATGATLADRLARLPEEQRRPMLLDLVRREVADVLGHASVDGVAHDRVFKELGFDSLTAVELRNRLNAVTGLRLPATLVFDHPTATAVADHLHIRLLGTADRRAPAAPVARVDDEPVVIVGMACRFPGGVSSPEELWRLVESGVDAVSGFPVNRGWDADGLYDPEPGTAGRTYARSGGFLHEAGEFDAGFFGISPNEALAMDPQQRLLLECSWEAFERAGIDPASLRGSATGVFAGVMYHDYANSSAAGAIASGRVAYTFGLEGPAVTVDTACSSSLVALHLAAQALRNGECSLAMAGGATVMATPEVLLEFSRQRGLSPDGRCRSFAATADGTGFSEGVGVLLVERLSDARRLGHPVLAVVRGSAVNQDGASNGLTAPNGPSQERVIGQALAAAGLSSADVDVVEGHGTGTTLGDPIEAQALLAAYGQGRPEGRP</sequence>
<dbReference type="Proteomes" id="UP000442707">
    <property type="component" value="Unassembled WGS sequence"/>
</dbReference>
<keyword evidence="2" id="KW-0596">Phosphopantetheine</keyword>
<keyword evidence="4" id="KW-0808">Transferase</keyword>
<dbReference type="SUPFAM" id="SSF51735">
    <property type="entry name" value="NAD(P)-binding Rossmann-fold domains"/>
    <property type="match status" value="2"/>
</dbReference>
<evidence type="ECO:0000259" key="9">
    <source>
        <dbReference type="PROSITE" id="PS50075"/>
    </source>
</evidence>
<feature type="active site" description="Proton donor; for dehydratase activity" evidence="8">
    <location>
        <position position="667"/>
    </location>
</feature>
<dbReference type="InterPro" id="IPR016039">
    <property type="entry name" value="Thiolase-like"/>
</dbReference>
<dbReference type="InterPro" id="IPR049900">
    <property type="entry name" value="PKS_mFAS_DH"/>
</dbReference>
<name>A0A6H9UXA9_9ACTN</name>
<dbReference type="InterPro" id="IPR006162">
    <property type="entry name" value="Ppantetheine_attach_site"/>
</dbReference>
<dbReference type="PROSITE" id="PS50075">
    <property type="entry name" value="CARRIER"/>
    <property type="match status" value="1"/>
</dbReference>
<feature type="domain" description="Ketosynthase family 3 (KS3)" evidence="10">
    <location>
        <begin position="1298"/>
        <end position="1620"/>
    </location>
</feature>
<feature type="region of interest" description="N-terminal hotdog fold" evidence="8">
    <location>
        <begin position="470"/>
        <end position="593"/>
    </location>
</feature>
<dbReference type="Pfam" id="PF22953">
    <property type="entry name" value="SpnB_Rossmann"/>
    <property type="match status" value="1"/>
</dbReference>
<dbReference type="FunFam" id="1.10.1200.10:FF:000007">
    <property type="entry name" value="Probable polyketide synthase pks17"/>
    <property type="match status" value="1"/>
</dbReference>
<dbReference type="InterPro" id="IPR014043">
    <property type="entry name" value="Acyl_transferase_dom"/>
</dbReference>
<feature type="domain" description="PKS/mFAS DH" evidence="11">
    <location>
        <begin position="470"/>
        <end position="741"/>
    </location>
</feature>
<dbReference type="InterPro" id="IPR050091">
    <property type="entry name" value="PKS_NRPS_Biosynth_Enz"/>
</dbReference>
<dbReference type="SMART" id="SM01294">
    <property type="entry name" value="PKS_PP_betabranch"/>
    <property type="match status" value="1"/>
</dbReference>
<dbReference type="Gene3D" id="3.40.47.10">
    <property type="match status" value="1"/>
</dbReference>
<dbReference type="PROSITE" id="PS52004">
    <property type="entry name" value="KS3_2"/>
    <property type="match status" value="1"/>
</dbReference>
<dbReference type="InterPro" id="IPR018201">
    <property type="entry name" value="Ketoacyl_synth_AS"/>
</dbReference>
<dbReference type="PROSITE" id="PS00606">
    <property type="entry name" value="KS3_1"/>
    <property type="match status" value="1"/>
</dbReference>
<dbReference type="InterPro" id="IPR001227">
    <property type="entry name" value="Ac_transferase_dom_sf"/>
</dbReference>
<accession>A0A6H9UXA9</accession>
<dbReference type="InterPro" id="IPR036291">
    <property type="entry name" value="NAD(P)-bd_dom_sf"/>
</dbReference>
<dbReference type="InterPro" id="IPR013968">
    <property type="entry name" value="PKS_KR"/>
</dbReference>
<evidence type="ECO:0000256" key="8">
    <source>
        <dbReference type="PROSITE-ProRule" id="PRU01363"/>
    </source>
</evidence>
<dbReference type="InterPro" id="IPR049552">
    <property type="entry name" value="PKS_DH_N"/>
</dbReference>
<dbReference type="PROSITE" id="PS00012">
    <property type="entry name" value="PHOSPHOPANTETHEINE"/>
    <property type="match status" value="1"/>
</dbReference>